<evidence type="ECO:0000256" key="1">
    <source>
        <dbReference type="ARBA" id="ARBA00004651"/>
    </source>
</evidence>
<feature type="transmembrane region" description="Helical" evidence="6">
    <location>
        <begin position="36"/>
        <end position="53"/>
    </location>
</feature>
<evidence type="ECO:0000256" key="4">
    <source>
        <dbReference type="ARBA" id="ARBA00022989"/>
    </source>
</evidence>
<dbReference type="EMBL" id="CAEZWE010000002">
    <property type="protein sequence ID" value="CAB4641524.1"/>
    <property type="molecule type" value="Genomic_DNA"/>
</dbReference>
<dbReference type="AlphaFoldDB" id="A0A6J6JZ49"/>
<dbReference type="InterPro" id="IPR007208">
    <property type="entry name" value="MrpF/PhaF-like"/>
</dbReference>
<evidence type="ECO:0000313" key="8">
    <source>
        <dbReference type="EMBL" id="CAB4641524.1"/>
    </source>
</evidence>
<dbReference type="EMBL" id="CAEZTC010000218">
    <property type="protein sequence ID" value="CAB4571397.1"/>
    <property type="molecule type" value="Genomic_DNA"/>
</dbReference>
<reference evidence="8" key="1">
    <citation type="submission" date="2020-05" db="EMBL/GenBank/DDBJ databases">
        <authorList>
            <person name="Chiriac C."/>
            <person name="Salcher M."/>
            <person name="Ghai R."/>
            <person name="Kavagutti S V."/>
        </authorList>
    </citation>
    <scope>NUCLEOTIDE SEQUENCE</scope>
</reference>
<evidence type="ECO:0000256" key="6">
    <source>
        <dbReference type="SAM" id="Phobius"/>
    </source>
</evidence>
<dbReference type="Pfam" id="PF04066">
    <property type="entry name" value="MrpF_PhaF"/>
    <property type="match status" value="1"/>
</dbReference>
<evidence type="ECO:0000256" key="5">
    <source>
        <dbReference type="ARBA" id="ARBA00023136"/>
    </source>
</evidence>
<accession>A0A6J6JZ49</accession>
<keyword evidence="5 6" id="KW-0472">Membrane</keyword>
<sequence>MNNVLWIFIAALFVAGALTTWWIARPNSLANRAISIDVLASVITCGLLVGAAISGDGLLLDLAIVLGLLGFLTAVTVARFIERTGQ</sequence>
<name>A0A6J6JZ49_9ZZZZ</name>
<evidence type="ECO:0000256" key="3">
    <source>
        <dbReference type="ARBA" id="ARBA00022692"/>
    </source>
</evidence>
<gene>
    <name evidence="7" type="ORF">UFOPK1572_01386</name>
    <name evidence="8" type="ORF">UFOPK2169_00123</name>
</gene>
<keyword evidence="2" id="KW-1003">Cell membrane</keyword>
<dbReference type="GO" id="GO:0005886">
    <property type="term" value="C:plasma membrane"/>
    <property type="evidence" value="ECO:0007669"/>
    <property type="project" value="UniProtKB-SubCell"/>
</dbReference>
<comment type="subcellular location">
    <subcellularLocation>
        <location evidence="1">Cell membrane</location>
        <topology evidence="1">Multi-pass membrane protein</topology>
    </subcellularLocation>
</comment>
<protein>
    <submittedName>
        <fullName evidence="8">Unannotated protein</fullName>
    </submittedName>
</protein>
<keyword evidence="4 6" id="KW-1133">Transmembrane helix</keyword>
<proteinExistence type="predicted"/>
<feature type="transmembrane region" description="Helical" evidence="6">
    <location>
        <begin position="59"/>
        <end position="81"/>
    </location>
</feature>
<evidence type="ECO:0000313" key="7">
    <source>
        <dbReference type="EMBL" id="CAB4571397.1"/>
    </source>
</evidence>
<feature type="transmembrane region" description="Helical" evidence="6">
    <location>
        <begin position="6"/>
        <end position="24"/>
    </location>
</feature>
<evidence type="ECO:0000256" key="2">
    <source>
        <dbReference type="ARBA" id="ARBA00022475"/>
    </source>
</evidence>
<organism evidence="8">
    <name type="scientific">freshwater metagenome</name>
    <dbReference type="NCBI Taxonomy" id="449393"/>
    <lineage>
        <taxon>unclassified sequences</taxon>
        <taxon>metagenomes</taxon>
        <taxon>ecological metagenomes</taxon>
    </lineage>
</organism>
<keyword evidence="3 6" id="KW-0812">Transmembrane</keyword>
<dbReference type="GO" id="GO:0015075">
    <property type="term" value="F:monoatomic ion transmembrane transporter activity"/>
    <property type="evidence" value="ECO:0007669"/>
    <property type="project" value="InterPro"/>
</dbReference>